<protein>
    <recommendedName>
        <fullName evidence="7">Methyltransferase domain-containing protein</fullName>
    </recommendedName>
</protein>
<gene>
    <name evidence="5" type="ORF">K435DRAFT_320303</name>
</gene>
<reference evidence="5 6" key="1">
    <citation type="journal article" date="2019" name="Nat. Ecol. Evol.">
        <title>Megaphylogeny resolves global patterns of mushroom evolution.</title>
        <authorList>
            <person name="Varga T."/>
            <person name="Krizsan K."/>
            <person name="Foldi C."/>
            <person name="Dima B."/>
            <person name="Sanchez-Garcia M."/>
            <person name="Sanchez-Ramirez S."/>
            <person name="Szollosi G.J."/>
            <person name="Szarkandi J.G."/>
            <person name="Papp V."/>
            <person name="Albert L."/>
            <person name="Andreopoulos W."/>
            <person name="Angelini C."/>
            <person name="Antonin V."/>
            <person name="Barry K.W."/>
            <person name="Bougher N.L."/>
            <person name="Buchanan P."/>
            <person name="Buyck B."/>
            <person name="Bense V."/>
            <person name="Catcheside P."/>
            <person name="Chovatia M."/>
            <person name="Cooper J."/>
            <person name="Damon W."/>
            <person name="Desjardin D."/>
            <person name="Finy P."/>
            <person name="Geml J."/>
            <person name="Haridas S."/>
            <person name="Hughes K."/>
            <person name="Justo A."/>
            <person name="Karasinski D."/>
            <person name="Kautmanova I."/>
            <person name="Kiss B."/>
            <person name="Kocsube S."/>
            <person name="Kotiranta H."/>
            <person name="LaButti K.M."/>
            <person name="Lechner B.E."/>
            <person name="Liimatainen K."/>
            <person name="Lipzen A."/>
            <person name="Lukacs Z."/>
            <person name="Mihaltcheva S."/>
            <person name="Morgado L.N."/>
            <person name="Niskanen T."/>
            <person name="Noordeloos M.E."/>
            <person name="Ohm R.A."/>
            <person name="Ortiz-Santana B."/>
            <person name="Ovrebo C."/>
            <person name="Racz N."/>
            <person name="Riley R."/>
            <person name="Savchenko A."/>
            <person name="Shiryaev A."/>
            <person name="Soop K."/>
            <person name="Spirin V."/>
            <person name="Szebenyi C."/>
            <person name="Tomsovsky M."/>
            <person name="Tulloss R.E."/>
            <person name="Uehling J."/>
            <person name="Grigoriev I.V."/>
            <person name="Vagvolgyi C."/>
            <person name="Papp T."/>
            <person name="Martin F.M."/>
            <person name="Miettinen O."/>
            <person name="Hibbett D.S."/>
            <person name="Nagy L.G."/>
        </authorList>
    </citation>
    <scope>NUCLEOTIDE SEQUENCE [LARGE SCALE GENOMIC DNA]</scope>
    <source>
        <strain evidence="5 6">CBS 962.96</strain>
    </source>
</reference>
<dbReference type="InterPro" id="IPR029063">
    <property type="entry name" value="SAM-dependent_MTases_sf"/>
</dbReference>
<keyword evidence="6" id="KW-1185">Reference proteome</keyword>
<evidence type="ECO:0000256" key="2">
    <source>
        <dbReference type="ARBA" id="ARBA00022679"/>
    </source>
</evidence>
<comment type="pathway">
    <text evidence="1">Secondary metabolite biosynthesis.</text>
</comment>
<keyword evidence="2" id="KW-0808">Transferase</keyword>
<name>A0A4S8MJ47_DENBC</name>
<comment type="similarity">
    <text evidence="4">Belongs to the class I-like SAM-binding methyltransferase superfamily.</text>
</comment>
<evidence type="ECO:0000313" key="6">
    <source>
        <dbReference type="Proteomes" id="UP000297245"/>
    </source>
</evidence>
<dbReference type="SUPFAM" id="SSF53335">
    <property type="entry name" value="S-adenosyl-L-methionine-dependent methyltransferases"/>
    <property type="match status" value="1"/>
</dbReference>
<dbReference type="AlphaFoldDB" id="A0A4S8MJ47"/>
<dbReference type="EMBL" id="ML179073">
    <property type="protein sequence ID" value="THV02783.1"/>
    <property type="molecule type" value="Genomic_DNA"/>
</dbReference>
<evidence type="ECO:0000256" key="1">
    <source>
        <dbReference type="ARBA" id="ARBA00005179"/>
    </source>
</evidence>
<evidence type="ECO:0008006" key="7">
    <source>
        <dbReference type="Google" id="ProtNLM"/>
    </source>
</evidence>
<sequence>MESQISIANAQLDAEELEFLKSQTGIQDEGALSVHISKIGSRAVNEVFRYGCILNSVFAKFKISRLPAYPDVLELGRTREKAILLDIGCCFGHDLRKVVADGFPINNVVASDLHPEFWVLGHEIFQSTVETFPAGFVPGDALDPDFILPRKPFLQLSDVTTERPDLHALKSLTPLQGHVSVIHASAFFHLFDQTQQQILGERLGSLLSPLPGSVIFGVHRALLDGPGILTNIREEQVFCHSPESWKNLWDGGIFPLGTVKVEADLVPRMRDGKQQWTMRWSVTRI</sequence>
<dbReference type="Proteomes" id="UP000297245">
    <property type="component" value="Unassembled WGS sequence"/>
</dbReference>
<evidence type="ECO:0000256" key="4">
    <source>
        <dbReference type="ARBA" id="ARBA00038314"/>
    </source>
</evidence>
<dbReference type="PANTHER" id="PTHR35897:SF1">
    <property type="entry name" value="METHYLTRANSFERASE AUSD"/>
    <property type="match status" value="1"/>
</dbReference>
<evidence type="ECO:0000256" key="3">
    <source>
        <dbReference type="ARBA" id="ARBA00022691"/>
    </source>
</evidence>
<dbReference type="PANTHER" id="PTHR35897">
    <property type="entry name" value="METHYLTRANSFERASE AUSD"/>
    <property type="match status" value="1"/>
</dbReference>
<organism evidence="5 6">
    <name type="scientific">Dendrothele bispora (strain CBS 962.96)</name>
    <dbReference type="NCBI Taxonomy" id="1314807"/>
    <lineage>
        <taxon>Eukaryota</taxon>
        <taxon>Fungi</taxon>
        <taxon>Dikarya</taxon>
        <taxon>Basidiomycota</taxon>
        <taxon>Agaricomycotina</taxon>
        <taxon>Agaricomycetes</taxon>
        <taxon>Agaricomycetidae</taxon>
        <taxon>Agaricales</taxon>
        <taxon>Agaricales incertae sedis</taxon>
        <taxon>Dendrothele</taxon>
    </lineage>
</organism>
<dbReference type="InterPro" id="IPR051654">
    <property type="entry name" value="Meroterpenoid_MTases"/>
</dbReference>
<proteinExistence type="inferred from homology"/>
<dbReference type="OrthoDB" id="2094832at2759"/>
<dbReference type="GO" id="GO:0016740">
    <property type="term" value="F:transferase activity"/>
    <property type="evidence" value="ECO:0007669"/>
    <property type="project" value="UniProtKB-KW"/>
</dbReference>
<accession>A0A4S8MJ47</accession>
<evidence type="ECO:0000313" key="5">
    <source>
        <dbReference type="EMBL" id="THV02783.1"/>
    </source>
</evidence>
<keyword evidence="3" id="KW-0949">S-adenosyl-L-methionine</keyword>